<evidence type="ECO:0000313" key="10">
    <source>
        <dbReference type="Proteomes" id="UP000187209"/>
    </source>
</evidence>
<dbReference type="InterPro" id="IPR000595">
    <property type="entry name" value="cNMP-bd_dom"/>
</dbReference>
<keyword evidence="10" id="KW-1185">Reference proteome</keyword>
<sequence length="674" mass="78330">MKVEELDIPDMPDNMLIQENPTQKDEFSDIILGKTITPISYNQYISNTQLNNTSKNTEQKFKFSSVKIMQKLTVMKIKGLYRKFFIKKSHKFYKFWSILMEIVLTYNIITTLFFLAYENPKGIILVFDIICWSIFIVDIILKFFTEQHDKKNKSIKEFRRIAKRYAKGWFILDLAAILPLRSGGYEMAEYLLRMFRLFKLPDVLNITDGNGMSYLLTYFSFGKREKNGKITYTYKARIIASLVKLFIVIVFIVYFFGCFWYWFQGIVKNYKYSSSKEEIDDGSFENDSKFEGLYGKDIALRSSYFMLTTIATIGYGDYLPKNVYEMGLLSVIMLFGVAMFAVIMGNFNNAISYYIDSNSSYDIVSELTVWIKQLESLYGTLDTKMRQKILNHFEYYSQKDRLKYLAKNHWEASSPEDLISINQMYVSELSDDIYNTIIENLFSDFIYNYKYYFAGSKIYLKIIPHLQPRRFIQGEYIYKQDSIIDELIFILSGGISVGIFADDKFEKLLAFEDGRTIIGDYTILTKFKNRYAYLAETLCEGFSIDADAFVKILDNFYPGDKTSLLGFAIKRESTLKKLKKNMLNKLEKDGKKKVKILGDFEVIIPRAVDINSASQSDIQKAISSFGESGSNMTTQSTLLLSDIKTRQELRDACIRELDNADPDPNPIRQAFISE</sequence>
<feature type="transmembrane region" description="Helical" evidence="7">
    <location>
        <begin position="203"/>
        <end position="221"/>
    </location>
</feature>
<dbReference type="OrthoDB" id="417811at2759"/>
<dbReference type="Pfam" id="PF00520">
    <property type="entry name" value="Ion_trans"/>
    <property type="match status" value="1"/>
</dbReference>
<accession>A0A1R2CH56</accession>
<keyword evidence="3 7" id="KW-0812">Transmembrane</keyword>
<dbReference type="GO" id="GO:0016020">
    <property type="term" value="C:membrane"/>
    <property type="evidence" value="ECO:0007669"/>
    <property type="project" value="UniProtKB-SubCell"/>
</dbReference>
<comment type="caution">
    <text evidence="9">The sequence shown here is derived from an EMBL/GenBank/DDBJ whole genome shotgun (WGS) entry which is preliminary data.</text>
</comment>
<feature type="transmembrane region" description="Helical" evidence="7">
    <location>
        <begin position="298"/>
        <end position="316"/>
    </location>
</feature>
<feature type="transmembrane region" description="Helical" evidence="7">
    <location>
        <begin position="242"/>
        <end position="263"/>
    </location>
</feature>
<dbReference type="CDD" id="cd00038">
    <property type="entry name" value="CAP_ED"/>
    <property type="match status" value="1"/>
</dbReference>
<dbReference type="PANTHER" id="PTHR47823:SF9">
    <property type="entry name" value="CHROMOSOME UNDETERMINED SCAFFOLD_10, WHOLE GENOME SHOTGUN SEQUENCE"/>
    <property type="match status" value="1"/>
</dbReference>
<dbReference type="InterPro" id="IPR014710">
    <property type="entry name" value="RmlC-like_jellyroll"/>
</dbReference>
<gene>
    <name evidence="9" type="ORF">SteCoe_9746</name>
</gene>
<evidence type="ECO:0000256" key="3">
    <source>
        <dbReference type="ARBA" id="ARBA00022692"/>
    </source>
</evidence>
<dbReference type="EMBL" id="MPUH01000153">
    <property type="protein sequence ID" value="OMJ88333.1"/>
    <property type="molecule type" value="Genomic_DNA"/>
</dbReference>
<dbReference type="Pfam" id="PF00027">
    <property type="entry name" value="cNMP_binding"/>
    <property type="match status" value="1"/>
</dbReference>
<evidence type="ECO:0000259" key="8">
    <source>
        <dbReference type="PROSITE" id="PS50042"/>
    </source>
</evidence>
<feature type="transmembrane region" description="Helical" evidence="7">
    <location>
        <begin position="123"/>
        <end position="144"/>
    </location>
</feature>
<dbReference type="InterPro" id="IPR018490">
    <property type="entry name" value="cNMP-bd_dom_sf"/>
</dbReference>
<evidence type="ECO:0000256" key="7">
    <source>
        <dbReference type="SAM" id="Phobius"/>
    </source>
</evidence>
<evidence type="ECO:0000256" key="2">
    <source>
        <dbReference type="ARBA" id="ARBA00022448"/>
    </source>
</evidence>
<dbReference type="Gene3D" id="1.10.287.70">
    <property type="match status" value="1"/>
</dbReference>
<dbReference type="PROSITE" id="PS50042">
    <property type="entry name" value="CNMP_BINDING_3"/>
    <property type="match status" value="1"/>
</dbReference>
<feature type="domain" description="Cyclic nucleotide-binding" evidence="8">
    <location>
        <begin position="461"/>
        <end position="553"/>
    </location>
</feature>
<evidence type="ECO:0000256" key="5">
    <source>
        <dbReference type="ARBA" id="ARBA00023065"/>
    </source>
</evidence>
<evidence type="ECO:0000256" key="4">
    <source>
        <dbReference type="ARBA" id="ARBA00022989"/>
    </source>
</evidence>
<dbReference type="InterPro" id="IPR005821">
    <property type="entry name" value="Ion_trans_dom"/>
</dbReference>
<keyword evidence="6 7" id="KW-0472">Membrane</keyword>
<dbReference type="AlphaFoldDB" id="A0A1R2CH56"/>
<dbReference type="SUPFAM" id="SSF81324">
    <property type="entry name" value="Voltage-gated potassium channels"/>
    <property type="match status" value="1"/>
</dbReference>
<dbReference type="Gene3D" id="2.60.120.10">
    <property type="entry name" value="Jelly Rolls"/>
    <property type="match status" value="1"/>
</dbReference>
<name>A0A1R2CH56_9CILI</name>
<dbReference type="Proteomes" id="UP000187209">
    <property type="component" value="Unassembled WGS sequence"/>
</dbReference>
<evidence type="ECO:0000256" key="1">
    <source>
        <dbReference type="ARBA" id="ARBA00004141"/>
    </source>
</evidence>
<feature type="transmembrane region" description="Helical" evidence="7">
    <location>
        <begin position="328"/>
        <end position="347"/>
    </location>
</feature>
<dbReference type="PANTHER" id="PTHR47823">
    <property type="entry name" value="ION_TRANS DOMAIN-CONTAINING PROTEIN"/>
    <property type="match status" value="1"/>
</dbReference>
<evidence type="ECO:0000313" key="9">
    <source>
        <dbReference type="EMBL" id="OMJ88333.1"/>
    </source>
</evidence>
<feature type="transmembrane region" description="Helical" evidence="7">
    <location>
        <begin position="165"/>
        <end position="183"/>
    </location>
</feature>
<dbReference type="SUPFAM" id="SSF51206">
    <property type="entry name" value="cAMP-binding domain-like"/>
    <property type="match status" value="1"/>
</dbReference>
<keyword evidence="4 7" id="KW-1133">Transmembrane helix</keyword>
<keyword evidence="2" id="KW-0813">Transport</keyword>
<proteinExistence type="predicted"/>
<protein>
    <recommendedName>
        <fullName evidence="8">Cyclic nucleotide-binding domain-containing protein</fullName>
    </recommendedName>
</protein>
<reference evidence="9 10" key="1">
    <citation type="submission" date="2016-11" db="EMBL/GenBank/DDBJ databases">
        <title>The macronuclear genome of Stentor coeruleus: a giant cell with tiny introns.</title>
        <authorList>
            <person name="Slabodnick M."/>
            <person name="Ruby J.G."/>
            <person name="Reiff S.B."/>
            <person name="Swart E.C."/>
            <person name="Gosai S."/>
            <person name="Prabakaran S."/>
            <person name="Witkowska E."/>
            <person name="Larue G.E."/>
            <person name="Fisher S."/>
            <person name="Freeman R.M."/>
            <person name="Gunawardena J."/>
            <person name="Chu W."/>
            <person name="Stover N.A."/>
            <person name="Gregory B.D."/>
            <person name="Nowacki M."/>
            <person name="Derisi J."/>
            <person name="Roy S.W."/>
            <person name="Marshall W.F."/>
            <person name="Sood P."/>
        </authorList>
    </citation>
    <scope>NUCLEOTIDE SEQUENCE [LARGE SCALE GENOMIC DNA]</scope>
    <source>
        <strain evidence="9">WM001</strain>
    </source>
</reference>
<keyword evidence="5" id="KW-0406">Ion transport</keyword>
<dbReference type="GO" id="GO:0005216">
    <property type="term" value="F:monoatomic ion channel activity"/>
    <property type="evidence" value="ECO:0007669"/>
    <property type="project" value="InterPro"/>
</dbReference>
<comment type="subcellular location">
    <subcellularLocation>
        <location evidence="1">Membrane</location>
        <topology evidence="1">Multi-pass membrane protein</topology>
    </subcellularLocation>
</comment>
<feature type="transmembrane region" description="Helical" evidence="7">
    <location>
        <begin position="92"/>
        <end position="117"/>
    </location>
</feature>
<evidence type="ECO:0000256" key="6">
    <source>
        <dbReference type="ARBA" id="ARBA00023136"/>
    </source>
</evidence>
<organism evidence="9 10">
    <name type="scientific">Stentor coeruleus</name>
    <dbReference type="NCBI Taxonomy" id="5963"/>
    <lineage>
        <taxon>Eukaryota</taxon>
        <taxon>Sar</taxon>
        <taxon>Alveolata</taxon>
        <taxon>Ciliophora</taxon>
        <taxon>Postciliodesmatophora</taxon>
        <taxon>Heterotrichea</taxon>
        <taxon>Heterotrichida</taxon>
        <taxon>Stentoridae</taxon>
        <taxon>Stentor</taxon>
    </lineage>
</organism>